<sequence>MHGVSLSPAIFLLHQFCNVVTRIYACERTQKEEEEERDRERERKRVKEEEEQV</sequence>
<comment type="caution">
    <text evidence="2">The sequence shown here is derived from an EMBL/GenBank/DDBJ whole genome shotgun (WGS) entry which is preliminary data.</text>
</comment>
<dbReference type="EMBL" id="VSRR010020487">
    <property type="protein sequence ID" value="MPC63165.1"/>
    <property type="molecule type" value="Genomic_DNA"/>
</dbReference>
<feature type="compositionally biased region" description="Basic and acidic residues" evidence="1">
    <location>
        <begin position="38"/>
        <end position="53"/>
    </location>
</feature>
<reference evidence="2 3" key="1">
    <citation type="submission" date="2019-05" db="EMBL/GenBank/DDBJ databases">
        <title>Another draft genome of Portunus trituberculatus and its Hox gene families provides insights of decapod evolution.</title>
        <authorList>
            <person name="Jeong J.-H."/>
            <person name="Song I."/>
            <person name="Kim S."/>
            <person name="Choi T."/>
            <person name="Kim D."/>
            <person name="Ryu S."/>
            <person name="Kim W."/>
        </authorList>
    </citation>
    <scope>NUCLEOTIDE SEQUENCE [LARGE SCALE GENOMIC DNA]</scope>
    <source>
        <tissue evidence="2">Muscle</tissue>
    </source>
</reference>
<dbReference type="Proteomes" id="UP000324222">
    <property type="component" value="Unassembled WGS sequence"/>
</dbReference>
<proteinExistence type="predicted"/>
<dbReference type="AlphaFoldDB" id="A0A5B7H0K5"/>
<evidence type="ECO:0000313" key="3">
    <source>
        <dbReference type="Proteomes" id="UP000324222"/>
    </source>
</evidence>
<organism evidence="2 3">
    <name type="scientific">Portunus trituberculatus</name>
    <name type="common">Swimming crab</name>
    <name type="synonym">Neptunus trituberculatus</name>
    <dbReference type="NCBI Taxonomy" id="210409"/>
    <lineage>
        <taxon>Eukaryota</taxon>
        <taxon>Metazoa</taxon>
        <taxon>Ecdysozoa</taxon>
        <taxon>Arthropoda</taxon>
        <taxon>Crustacea</taxon>
        <taxon>Multicrustacea</taxon>
        <taxon>Malacostraca</taxon>
        <taxon>Eumalacostraca</taxon>
        <taxon>Eucarida</taxon>
        <taxon>Decapoda</taxon>
        <taxon>Pleocyemata</taxon>
        <taxon>Brachyura</taxon>
        <taxon>Eubrachyura</taxon>
        <taxon>Portunoidea</taxon>
        <taxon>Portunidae</taxon>
        <taxon>Portuninae</taxon>
        <taxon>Portunus</taxon>
    </lineage>
</organism>
<keyword evidence="3" id="KW-1185">Reference proteome</keyword>
<evidence type="ECO:0000313" key="2">
    <source>
        <dbReference type="EMBL" id="MPC63165.1"/>
    </source>
</evidence>
<name>A0A5B7H0K5_PORTR</name>
<accession>A0A5B7H0K5</accession>
<evidence type="ECO:0000256" key="1">
    <source>
        <dbReference type="SAM" id="MobiDB-lite"/>
    </source>
</evidence>
<feature type="region of interest" description="Disordered" evidence="1">
    <location>
        <begin position="29"/>
        <end position="53"/>
    </location>
</feature>
<protein>
    <submittedName>
        <fullName evidence="2">Uncharacterized protein</fullName>
    </submittedName>
</protein>
<gene>
    <name evidence="2" type="ORF">E2C01_057259</name>
</gene>